<evidence type="ECO:0000313" key="6">
    <source>
        <dbReference type="EMBL" id="MBR7835550.1"/>
    </source>
</evidence>
<name>A0A941EN99_9ACTN</name>
<dbReference type="Pfam" id="PF02801">
    <property type="entry name" value="Ketoacyl-synt_C"/>
    <property type="match status" value="1"/>
</dbReference>
<dbReference type="InterPro" id="IPR000794">
    <property type="entry name" value="Beta-ketoacyl_synthase"/>
</dbReference>
<dbReference type="Pfam" id="PF00109">
    <property type="entry name" value="ketoacyl-synt"/>
    <property type="match status" value="1"/>
</dbReference>
<feature type="region of interest" description="Disordered" evidence="4">
    <location>
        <begin position="1"/>
        <end position="20"/>
    </location>
</feature>
<organism evidence="6 7">
    <name type="scientific">Actinospica durhamensis</name>
    <dbReference type="NCBI Taxonomy" id="1508375"/>
    <lineage>
        <taxon>Bacteria</taxon>
        <taxon>Bacillati</taxon>
        <taxon>Actinomycetota</taxon>
        <taxon>Actinomycetes</taxon>
        <taxon>Catenulisporales</taxon>
        <taxon>Actinospicaceae</taxon>
        <taxon>Actinospica</taxon>
    </lineage>
</organism>
<gene>
    <name evidence="6" type="ORF">KDL01_19900</name>
</gene>
<evidence type="ECO:0000259" key="5">
    <source>
        <dbReference type="PROSITE" id="PS52004"/>
    </source>
</evidence>
<feature type="domain" description="Ketosynthase family 3 (KS3)" evidence="5">
    <location>
        <begin position="23"/>
        <end position="395"/>
    </location>
</feature>
<evidence type="ECO:0000256" key="1">
    <source>
        <dbReference type="ARBA" id="ARBA00008467"/>
    </source>
</evidence>
<dbReference type="PANTHER" id="PTHR11712:SF336">
    <property type="entry name" value="3-OXOACYL-[ACYL-CARRIER-PROTEIN] SYNTHASE, MITOCHONDRIAL"/>
    <property type="match status" value="1"/>
</dbReference>
<evidence type="ECO:0000256" key="2">
    <source>
        <dbReference type="ARBA" id="ARBA00022679"/>
    </source>
</evidence>
<evidence type="ECO:0000256" key="4">
    <source>
        <dbReference type="SAM" id="MobiDB-lite"/>
    </source>
</evidence>
<reference evidence="6" key="1">
    <citation type="submission" date="2021-04" db="EMBL/GenBank/DDBJ databases">
        <title>Genome based classification of Actinospica acidithermotolerans sp. nov., an actinobacterium isolated from an Indonesian hot spring.</title>
        <authorList>
            <person name="Kusuma A.B."/>
            <person name="Putra K.E."/>
            <person name="Nafisah S."/>
            <person name="Loh J."/>
            <person name="Nouioui I."/>
            <person name="Goodfellow M."/>
        </authorList>
    </citation>
    <scope>NUCLEOTIDE SEQUENCE</scope>
    <source>
        <strain evidence="6">CSCA 57</strain>
    </source>
</reference>
<evidence type="ECO:0000256" key="3">
    <source>
        <dbReference type="RuleBase" id="RU003694"/>
    </source>
</evidence>
<dbReference type="GO" id="GO:0006633">
    <property type="term" value="P:fatty acid biosynthetic process"/>
    <property type="evidence" value="ECO:0007669"/>
    <property type="project" value="TreeGrafter"/>
</dbReference>
<dbReference type="Proteomes" id="UP000675781">
    <property type="component" value="Unassembled WGS sequence"/>
</dbReference>
<protein>
    <submittedName>
        <fullName evidence="6">Beta-ketoacyl-[acyl-carrier-protein] synthase family protein</fullName>
    </submittedName>
</protein>
<comment type="similarity">
    <text evidence="1 3">Belongs to the thiolase-like superfamily. Beta-ketoacyl-ACP synthases family.</text>
</comment>
<dbReference type="InterPro" id="IPR014031">
    <property type="entry name" value="Ketoacyl_synth_C"/>
</dbReference>
<dbReference type="AlphaFoldDB" id="A0A941EN99"/>
<dbReference type="InterPro" id="IPR014030">
    <property type="entry name" value="Ketoacyl_synth_N"/>
</dbReference>
<dbReference type="EMBL" id="JAGSOG010000099">
    <property type="protein sequence ID" value="MBR7835550.1"/>
    <property type="molecule type" value="Genomic_DNA"/>
</dbReference>
<dbReference type="SUPFAM" id="SSF53901">
    <property type="entry name" value="Thiolase-like"/>
    <property type="match status" value="2"/>
</dbReference>
<dbReference type="InterPro" id="IPR020841">
    <property type="entry name" value="PKS_Beta-ketoAc_synthase_dom"/>
</dbReference>
<dbReference type="SMART" id="SM00825">
    <property type="entry name" value="PKS_KS"/>
    <property type="match status" value="1"/>
</dbReference>
<comment type="caution">
    <text evidence="6">The sequence shown here is derived from an EMBL/GenBank/DDBJ whole genome shotgun (WGS) entry which is preliminary data.</text>
</comment>
<keyword evidence="7" id="KW-1185">Reference proteome</keyword>
<accession>A0A941EN99</accession>
<feature type="compositionally biased region" description="Low complexity" evidence="4">
    <location>
        <begin position="8"/>
        <end position="20"/>
    </location>
</feature>
<proteinExistence type="inferred from homology"/>
<dbReference type="PROSITE" id="PS52004">
    <property type="entry name" value="KS3_2"/>
    <property type="match status" value="1"/>
</dbReference>
<dbReference type="InterPro" id="IPR016039">
    <property type="entry name" value="Thiolase-like"/>
</dbReference>
<dbReference type="Gene3D" id="3.40.47.10">
    <property type="match status" value="1"/>
</dbReference>
<dbReference type="GO" id="GO:0004315">
    <property type="term" value="F:3-oxoacyl-[acyl-carrier-protein] synthase activity"/>
    <property type="evidence" value="ECO:0007669"/>
    <property type="project" value="TreeGrafter"/>
</dbReference>
<evidence type="ECO:0000313" key="7">
    <source>
        <dbReference type="Proteomes" id="UP000675781"/>
    </source>
</evidence>
<keyword evidence="2 3" id="KW-0808">Transferase</keyword>
<sequence length="396" mass="39451">MTEPVELSAPAGPSGPPGVARGSEQVELTGMAVTSAFGRGLEPLLAGALEGRAAFGPVRRFDVAGRRAQVAAALPGAPALSGELARVIDEACDGAGLGAAARAACPLFLAVHGDPDLGRAAPDERAEHTGDAFAARLARRTGLSDAVRVYTSACVAASSAVADAGAMIAHGRAARVVVAAGYLVEPDQFALFDAGRALALDGRVRPFSAGRSGLLLGDGVAAVVLESASAARRRRVPALARLAGWGRAGDGYHVCRPRPDGSGLARAISAALCRGGIGAAAVGYVNAHGSGTRHSDTAEAAALYGALGEHAAEVPVSSTKSVHGQALEAGGLLELVVSVGALRAGRLPVNAGHLGPDEACRLNLILHRAGRPAGAYALSLNVAFGGANTALLVGTP</sequence>
<dbReference type="PANTHER" id="PTHR11712">
    <property type="entry name" value="POLYKETIDE SYNTHASE-RELATED"/>
    <property type="match status" value="1"/>
</dbReference>